<evidence type="ECO:0000313" key="4">
    <source>
        <dbReference type="Proteomes" id="UP000299102"/>
    </source>
</evidence>
<keyword evidence="2" id="KW-0812">Transmembrane</keyword>
<keyword evidence="4" id="KW-1185">Reference proteome</keyword>
<comment type="caution">
    <text evidence="3">The sequence shown here is derived from an EMBL/GenBank/DDBJ whole genome shotgun (WGS) entry which is preliminary data.</text>
</comment>
<accession>A0A4C1X9I4</accession>
<dbReference type="AlphaFoldDB" id="A0A4C1X9I4"/>
<evidence type="ECO:0000313" key="3">
    <source>
        <dbReference type="EMBL" id="GBP60436.1"/>
    </source>
</evidence>
<feature type="region of interest" description="Disordered" evidence="1">
    <location>
        <begin position="9"/>
        <end position="29"/>
    </location>
</feature>
<feature type="transmembrane region" description="Helical" evidence="2">
    <location>
        <begin position="63"/>
        <end position="82"/>
    </location>
</feature>
<proteinExistence type="predicted"/>
<keyword evidence="2" id="KW-1133">Transmembrane helix</keyword>
<sequence>MTGFDARHLNLTKRKGSSRAGGRGRRGPAARRVEAARFTIVNIANIKLIGLASAARRRAARRAVALVLGAFCASSIVSYPSTTSMNDFHTSIFHLIITFSNIRFKSDRTVGRVWPAAVRRGVGPVCTVGLLQ</sequence>
<feature type="compositionally biased region" description="Basic residues" evidence="1">
    <location>
        <begin position="10"/>
        <end position="29"/>
    </location>
</feature>
<organism evidence="3 4">
    <name type="scientific">Eumeta variegata</name>
    <name type="common">Bagworm moth</name>
    <name type="synonym">Eumeta japonica</name>
    <dbReference type="NCBI Taxonomy" id="151549"/>
    <lineage>
        <taxon>Eukaryota</taxon>
        <taxon>Metazoa</taxon>
        <taxon>Ecdysozoa</taxon>
        <taxon>Arthropoda</taxon>
        <taxon>Hexapoda</taxon>
        <taxon>Insecta</taxon>
        <taxon>Pterygota</taxon>
        <taxon>Neoptera</taxon>
        <taxon>Endopterygota</taxon>
        <taxon>Lepidoptera</taxon>
        <taxon>Glossata</taxon>
        <taxon>Ditrysia</taxon>
        <taxon>Tineoidea</taxon>
        <taxon>Psychidae</taxon>
        <taxon>Oiketicinae</taxon>
        <taxon>Eumeta</taxon>
    </lineage>
</organism>
<evidence type="ECO:0000256" key="2">
    <source>
        <dbReference type="SAM" id="Phobius"/>
    </source>
</evidence>
<keyword evidence="2" id="KW-0472">Membrane</keyword>
<gene>
    <name evidence="3" type="ORF">EVAR_98333_1</name>
</gene>
<dbReference type="EMBL" id="BGZK01000787">
    <property type="protein sequence ID" value="GBP60436.1"/>
    <property type="molecule type" value="Genomic_DNA"/>
</dbReference>
<reference evidence="3 4" key="1">
    <citation type="journal article" date="2019" name="Commun. Biol.">
        <title>The bagworm genome reveals a unique fibroin gene that provides high tensile strength.</title>
        <authorList>
            <person name="Kono N."/>
            <person name="Nakamura H."/>
            <person name="Ohtoshi R."/>
            <person name="Tomita M."/>
            <person name="Numata K."/>
            <person name="Arakawa K."/>
        </authorList>
    </citation>
    <scope>NUCLEOTIDE SEQUENCE [LARGE SCALE GENOMIC DNA]</scope>
</reference>
<name>A0A4C1X9I4_EUMVA</name>
<evidence type="ECO:0000256" key="1">
    <source>
        <dbReference type="SAM" id="MobiDB-lite"/>
    </source>
</evidence>
<protein>
    <submittedName>
        <fullName evidence="3">Uncharacterized protein</fullName>
    </submittedName>
</protein>
<dbReference type="Proteomes" id="UP000299102">
    <property type="component" value="Unassembled WGS sequence"/>
</dbReference>